<sequence>MSSEGHYELWKEGIHHHDISESNLMYYRNAEGVAVGVLNDFDISSTRDSDVLRYNERTGTIQFMAMELLRQPTLDGHKTHEYYHDAESFIWVLAWVTLHHEHGTRLPRKDRALESLLSLQPDECSDKKAAFLMTERNVVQPPPSQQKNWEVAVICLKMLGLRYAERGGKPIDVVMEEAYKKWLHDVVKDFLD</sequence>
<dbReference type="EMBL" id="MU266462">
    <property type="protein sequence ID" value="KAH7923109.1"/>
    <property type="molecule type" value="Genomic_DNA"/>
</dbReference>
<comment type="caution">
    <text evidence="1">The sequence shown here is derived from an EMBL/GenBank/DDBJ whole genome shotgun (WGS) entry which is preliminary data.</text>
</comment>
<proteinExistence type="predicted"/>
<reference evidence="1" key="1">
    <citation type="journal article" date="2021" name="New Phytol.">
        <title>Evolutionary innovations through gain and loss of genes in the ectomycorrhizal Boletales.</title>
        <authorList>
            <person name="Wu G."/>
            <person name="Miyauchi S."/>
            <person name="Morin E."/>
            <person name="Kuo A."/>
            <person name="Drula E."/>
            <person name="Varga T."/>
            <person name="Kohler A."/>
            <person name="Feng B."/>
            <person name="Cao Y."/>
            <person name="Lipzen A."/>
            <person name="Daum C."/>
            <person name="Hundley H."/>
            <person name="Pangilinan J."/>
            <person name="Johnson J."/>
            <person name="Barry K."/>
            <person name="LaButti K."/>
            <person name="Ng V."/>
            <person name="Ahrendt S."/>
            <person name="Min B."/>
            <person name="Choi I.G."/>
            <person name="Park H."/>
            <person name="Plett J.M."/>
            <person name="Magnuson J."/>
            <person name="Spatafora J.W."/>
            <person name="Nagy L.G."/>
            <person name="Henrissat B."/>
            <person name="Grigoriev I.V."/>
            <person name="Yang Z.L."/>
            <person name="Xu J."/>
            <person name="Martin F.M."/>
        </authorList>
    </citation>
    <scope>NUCLEOTIDE SEQUENCE</scope>
    <source>
        <strain evidence="1">KUC20120723A-06</strain>
    </source>
</reference>
<accession>A0ACB8BC96</accession>
<name>A0ACB8BC96_9AGAM</name>
<protein>
    <submittedName>
        <fullName evidence="1">Uncharacterized protein</fullName>
    </submittedName>
</protein>
<evidence type="ECO:0000313" key="1">
    <source>
        <dbReference type="EMBL" id="KAH7923109.1"/>
    </source>
</evidence>
<evidence type="ECO:0000313" key="2">
    <source>
        <dbReference type="Proteomes" id="UP000790709"/>
    </source>
</evidence>
<dbReference type="Proteomes" id="UP000790709">
    <property type="component" value="Unassembled WGS sequence"/>
</dbReference>
<gene>
    <name evidence="1" type="ORF">BV22DRAFT_1130895</name>
</gene>
<organism evidence="1 2">
    <name type="scientific">Leucogyrophana mollusca</name>
    <dbReference type="NCBI Taxonomy" id="85980"/>
    <lineage>
        <taxon>Eukaryota</taxon>
        <taxon>Fungi</taxon>
        <taxon>Dikarya</taxon>
        <taxon>Basidiomycota</taxon>
        <taxon>Agaricomycotina</taxon>
        <taxon>Agaricomycetes</taxon>
        <taxon>Agaricomycetidae</taxon>
        <taxon>Boletales</taxon>
        <taxon>Boletales incertae sedis</taxon>
        <taxon>Leucogyrophana</taxon>
    </lineage>
</organism>
<keyword evidence="2" id="KW-1185">Reference proteome</keyword>